<feature type="compositionally biased region" description="Polar residues" evidence="1">
    <location>
        <begin position="49"/>
        <end position="62"/>
    </location>
</feature>
<dbReference type="EMBL" id="CP042197">
    <property type="protein sequence ID" value="QDS75555.1"/>
    <property type="molecule type" value="Genomic_DNA"/>
</dbReference>
<dbReference type="AlphaFoldDB" id="A0A517LIT5"/>
<organism evidence="2 3">
    <name type="scientific">Venturia effusa</name>
    <dbReference type="NCBI Taxonomy" id="50376"/>
    <lineage>
        <taxon>Eukaryota</taxon>
        <taxon>Fungi</taxon>
        <taxon>Dikarya</taxon>
        <taxon>Ascomycota</taxon>
        <taxon>Pezizomycotina</taxon>
        <taxon>Dothideomycetes</taxon>
        <taxon>Pleosporomycetidae</taxon>
        <taxon>Venturiales</taxon>
        <taxon>Venturiaceae</taxon>
        <taxon>Venturia</taxon>
    </lineage>
</organism>
<dbReference type="Proteomes" id="UP000316270">
    <property type="component" value="Chromosome 13"/>
</dbReference>
<gene>
    <name evidence="2" type="ORF">FKW77_005718</name>
</gene>
<dbReference type="OrthoDB" id="3929904at2759"/>
<sequence length="213" mass="23415">MSPLPQPTALRGLRILSPRCSYQSPAIQTRALWNGTTQPYINHAIPHGSTIQQHQASQNTPSPLLRTSVGPEESSRIREAHTKYVQDLLSQHPFNASGAQTSKTRRTPPQQPHSLSAPIFRTDGPLTPYPISLDTGERLEPKHATLVRIVDRGGVERSIVVAEVDDQSGVQKSVLLALDLQDPCEEGTAVGRRILTAEEMYATMGMEAQDRKL</sequence>
<name>A0A517LIT5_9PEZI</name>
<evidence type="ECO:0000313" key="2">
    <source>
        <dbReference type="EMBL" id="QDS75555.1"/>
    </source>
</evidence>
<feature type="region of interest" description="Disordered" evidence="1">
    <location>
        <begin position="95"/>
        <end position="123"/>
    </location>
</feature>
<evidence type="ECO:0000313" key="3">
    <source>
        <dbReference type="Proteomes" id="UP000316270"/>
    </source>
</evidence>
<protein>
    <submittedName>
        <fullName evidence="2">Uncharacterized protein</fullName>
    </submittedName>
</protein>
<proteinExistence type="predicted"/>
<evidence type="ECO:0000256" key="1">
    <source>
        <dbReference type="SAM" id="MobiDB-lite"/>
    </source>
</evidence>
<keyword evidence="3" id="KW-1185">Reference proteome</keyword>
<feature type="region of interest" description="Disordered" evidence="1">
    <location>
        <begin position="49"/>
        <end position="71"/>
    </location>
</feature>
<accession>A0A517LIT5</accession>
<reference evidence="2 3" key="1">
    <citation type="submission" date="2019-07" db="EMBL/GenBank/DDBJ databases">
        <title>Finished genome of Venturia effusa.</title>
        <authorList>
            <person name="Young C.A."/>
            <person name="Cox M.P."/>
            <person name="Ganley A.R.D."/>
            <person name="David W.J."/>
        </authorList>
    </citation>
    <scope>NUCLEOTIDE SEQUENCE [LARGE SCALE GENOMIC DNA]</scope>
    <source>
        <strain evidence="3">albino</strain>
    </source>
</reference>